<dbReference type="STRING" id="1141098.A0A1Y2DLH6"/>
<evidence type="ECO:0000256" key="5">
    <source>
        <dbReference type="PIRSR" id="PIRSR604294-1"/>
    </source>
</evidence>
<dbReference type="GO" id="GO:0046872">
    <property type="term" value="F:metal ion binding"/>
    <property type="evidence" value="ECO:0007669"/>
    <property type="project" value="UniProtKB-KW"/>
</dbReference>
<dbReference type="GeneID" id="63780983"/>
<accession>A0A1Y2DLH6</accession>
<dbReference type="EMBL" id="MCFJ01000012">
    <property type="protein sequence ID" value="ORY59966.1"/>
    <property type="molecule type" value="Genomic_DNA"/>
</dbReference>
<dbReference type="GO" id="GO:0010436">
    <property type="term" value="F:carotenoid dioxygenase activity"/>
    <property type="evidence" value="ECO:0007669"/>
    <property type="project" value="TreeGrafter"/>
</dbReference>
<evidence type="ECO:0000256" key="2">
    <source>
        <dbReference type="ARBA" id="ARBA00022723"/>
    </source>
</evidence>
<dbReference type="RefSeq" id="XP_040712400.1">
    <property type="nucleotide sequence ID" value="XM_040864771.1"/>
</dbReference>
<feature type="binding site" evidence="5">
    <location>
        <position position="601"/>
    </location>
    <ligand>
        <name>Fe cation</name>
        <dbReference type="ChEBI" id="CHEBI:24875"/>
        <note>catalytic</note>
    </ligand>
</feature>
<name>A0A1Y2DLH6_9PEZI</name>
<keyword evidence="4 5" id="KW-0408">Iron</keyword>
<comment type="caution">
    <text evidence="6">The sequence shown here is derived from an EMBL/GenBank/DDBJ whole genome shotgun (WGS) entry which is preliminary data.</text>
</comment>
<comment type="cofactor">
    <cofactor evidence="5">
        <name>Fe(2+)</name>
        <dbReference type="ChEBI" id="CHEBI:29033"/>
    </cofactor>
    <text evidence="5">Binds 1 Fe(2+) ion per subunit.</text>
</comment>
<evidence type="ECO:0000256" key="3">
    <source>
        <dbReference type="ARBA" id="ARBA00023002"/>
    </source>
</evidence>
<dbReference type="PANTHER" id="PTHR10543:SF24">
    <property type="entry name" value="CAROTENOID ISOMEROOXYGENASE"/>
    <property type="match status" value="1"/>
</dbReference>
<comment type="similarity">
    <text evidence="1">Belongs to the carotenoid oxygenase family.</text>
</comment>
<dbReference type="Pfam" id="PF03055">
    <property type="entry name" value="RPE65"/>
    <property type="match status" value="1"/>
</dbReference>
<evidence type="ECO:0000313" key="6">
    <source>
        <dbReference type="EMBL" id="ORY59966.1"/>
    </source>
</evidence>
<proteinExistence type="inferred from homology"/>
<keyword evidence="6" id="KW-0223">Dioxygenase</keyword>
<dbReference type="AlphaFoldDB" id="A0A1Y2DLH6"/>
<feature type="binding site" evidence="5">
    <location>
        <position position="258"/>
    </location>
    <ligand>
        <name>Fe cation</name>
        <dbReference type="ChEBI" id="CHEBI:24875"/>
        <note>catalytic</note>
    </ligand>
</feature>
<sequence>MITMNSTPGNESETIRRTADDKKADVKLFEENLEKGAFSEWPNEAGFDGLAEQRGPIELVVKGNILAWTAGSLYRTGPGACKVEDTKSGTFHISHWFDGLAHTHKFEILAVKDDGLTDHGDVKVRVLYSSRRQAEALADSIRNAGMIKAICFGQRSDPCMGIFGRFMATFRRFERQDNVCVTVNANMSALEKAAQVATKSKTNDKDITQGHRAATKSVLLGTDTAWFCEIDPDTMEPRRYINQGYLDSKLIGAMGPAHGQLDPETGDYISFNCEFVSPLAKYQIFRISASTGETSILATIKSKPAYIHSFFMTQNHVVLCVPVSHYELFGLKMIWTGCILDAMKPFDPTECCRWYIIDQRHGKGLLAEFFSPASFFFHSTNAFEEHDSGDIICELVEYPNLNIISGLYYDVLLDREGKGKEFWRERMLKDGSSPSLVRYRFRKDDIEALAMNKQNIAPALLQPERKVLASCPYVGDMPTINTEYACLENRFVYNLTSRGFSTLFDSIAKIDTKTREVVVWAGPKGHTPSEAIFVARPRAAGAHAVADCQKQKEILDEDDGVLLSVVLDGYKKTSYLLCLDAKTMTELGRAECDFAVGFGFHGQHITAV</sequence>
<feature type="binding site" evidence="5">
    <location>
        <position position="378"/>
    </location>
    <ligand>
        <name>Fe cation</name>
        <dbReference type="ChEBI" id="CHEBI:24875"/>
        <note>catalytic</note>
    </ligand>
</feature>
<protein>
    <submittedName>
        <fullName evidence="6">Carotenoid cleavage dioxygenase 1</fullName>
    </submittedName>
</protein>
<evidence type="ECO:0000256" key="1">
    <source>
        <dbReference type="ARBA" id="ARBA00006787"/>
    </source>
</evidence>
<keyword evidence="2 5" id="KW-0479">Metal-binding</keyword>
<organism evidence="6 7">
    <name type="scientific">Pseudomassariella vexata</name>
    <dbReference type="NCBI Taxonomy" id="1141098"/>
    <lineage>
        <taxon>Eukaryota</taxon>
        <taxon>Fungi</taxon>
        <taxon>Dikarya</taxon>
        <taxon>Ascomycota</taxon>
        <taxon>Pezizomycotina</taxon>
        <taxon>Sordariomycetes</taxon>
        <taxon>Xylariomycetidae</taxon>
        <taxon>Amphisphaeriales</taxon>
        <taxon>Pseudomassariaceae</taxon>
        <taxon>Pseudomassariella</taxon>
    </lineage>
</organism>
<feature type="binding site" evidence="5">
    <location>
        <position position="308"/>
    </location>
    <ligand>
        <name>Fe cation</name>
        <dbReference type="ChEBI" id="CHEBI:24875"/>
        <note>catalytic</note>
    </ligand>
</feature>
<dbReference type="OrthoDB" id="407010at2759"/>
<dbReference type="Proteomes" id="UP000193689">
    <property type="component" value="Unassembled WGS sequence"/>
</dbReference>
<keyword evidence="7" id="KW-1185">Reference proteome</keyword>
<dbReference type="InterPro" id="IPR004294">
    <property type="entry name" value="Carotenoid_Oase"/>
</dbReference>
<dbReference type="PANTHER" id="PTHR10543">
    <property type="entry name" value="BETA-CAROTENE DIOXYGENASE"/>
    <property type="match status" value="1"/>
</dbReference>
<dbReference type="InParanoid" id="A0A1Y2DLH6"/>
<gene>
    <name evidence="6" type="ORF">BCR38DRAFT_497432</name>
</gene>
<reference evidence="6 7" key="1">
    <citation type="submission" date="2016-07" db="EMBL/GenBank/DDBJ databases">
        <title>Pervasive Adenine N6-methylation of Active Genes in Fungi.</title>
        <authorList>
            <consortium name="DOE Joint Genome Institute"/>
            <person name="Mondo S.J."/>
            <person name="Dannebaum R.O."/>
            <person name="Kuo R.C."/>
            <person name="Labutti K."/>
            <person name="Haridas S."/>
            <person name="Kuo A."/>
            <person name="Salamov A."/>
            <person name="Ahrendt S.R."/>
            <person name="Lipzen A."/>
            <person name="Sullivan W."/>
            <person name="Andreopoulos W.B."/>
            <person name="Clum A."/>
            <person name="Lindquist E."/>
            <person name="Daum C."/>
            <person name="Ramamoorthy G.K."/>
            <person name="Gryganskyi A."/>
            <person name="Culley D."/>
            <person name="Magnuson J.K."/>
            <person name="James T.Y."/>
            <person name="O'Malley M.A."/>
            <person name="Stajich J.E."/>
            <person name="Spatafora J.W."/>
            <person name="Visel A."/>
            <person name="Grigoriev I.V."/>
        </authorList>
    </citation>
    <scope>NUCLEOTIDE SEQUENCE [LARGE SCALE GENOMIC DNA]</scope>
    <source>
        <strain evidence="6 7">CBS 129021</strain>
    </source>
</reference>
<keyword evidence="3" id="KW-0560">Oxidoreductase</keyword>
<dbReference type="GO" id="GO:0016121">
    <property type="term" value="P:carotene catabolic process"/>
    <property type="evidence" value="ECO:0007669"/>
    <property type="project" value="TreeGrafter"/>
</dbReference>
<evidence type="ECO:0000256" key="4">
    <source>
        <dbReference type="ARBA" id="ARBA00023004"/>
    </source>
</evidence>
<evidence type="ECO:0000313" key="7">
    <source>
        <dbReference type="Proteomes" id="UP000193689"/>
    </source>
</evidence>